<reference evidence="1" key="2">
    <citation type="submission" date="2017-11" db="EMBL/GenBank/DDBJ databases">
        <title>Coralsnake Venomics: Analyses of Venom Gland Transcriptomes and Proteomes of Six Brazilian Taxa.</title>
        <authorList>
            <person name="Aird S.D."/>
            <person name="Jorge da Silva N."/>
            <person name="Qiu L."/>
            <person name="Villar-Briones A."/>
            <person name="Aparecida-Saddi V."/>
            <person name="Campos-Telles M.P."/>
            <person name="Grau M."/>
            <person name="Mikheyev A.S."/>
        </authorList>
    </citation>
    <scope>NUCLEOTIDE SEQUENCE</scope>
    <source>
        <tissue evidence="1">Venom_gland</tissue>
    </source>
</reference>
<reference evidence="1" key="1">
    <citation type="submission" date="2017-07" db="EMBL/GenBank/DDBJ databases">
        <authorList>
            <person name="Mikheyev A."/>
            <person name="Grau M."/>
        </authorList>
    </citation>
    <scope>NUCLEOTIDE SEQUENCE</scope>
    <source>
        <tissue evidence="1">Venom_gland</tissue>
    </source>
</reference>
<sequence length="99" mass="11349">MWITTLRARWTISLFSWNSRRLVKMAQPRVSKATRFLVAKGTHLQLGIDKEQGHRREICIELADLPKNFPQLPTVGIGEHCSLVLKLMRLCVKPVALKT</sequence>
<dbReference type="EMBL" id="IACK01197845">
    <property type="protein sequence ID" value="LAA95799.1"/>
    <property type="molecule type" value="Transcribed_RNA"/>
</dbReference>
<protein>
    <submittedName>
        <fullName evidence="1">Uncharacterized protein</fullName>
    </submittedName>
</protein>
<accession>A0A2D4JH30</accession>
<evidence type="ECO:0000313" key="1">
    <source>
        <dbReference type="EMBL" id="LAA95798.1"/>
    </source>
</evidence>
<dbReference type="AlphaFoldDB" id="A0A2D4JH30"/>
<proteinExistence type="predicted"/>
<dbReference type="EMBL" id="IACK01197844">
    <property type="protein sequence ID" value="LAA95798.1"/>
    <property type="molecule type" value="Transcribed_RNA"/>
</dbReference>
<name>A0A2D4JH30_MICLE</name>
<organism evidence="1">
    <name type="scientific">Micrurus lemniscatus lemniscatus</name>
    <dbReference type="NCBI Taxonomy" id="129467"/>
    <lineage>
        <taxon>Eukaryota</taxon>
        <taxon>Metazoa</taxon>
        <taxon>Chordata</taxon>
        <taxon>Craniata</taxon>
        <taxon>Vertebrata</taxon>
        <taxon>Euteleostomi</taxon>
        <taxon>Lepidosauria</taxon>
        <taxon>Squamata</taxon>
        <taxon>Bifurcata</taxon>
        <taxon>Unidentata</taxon>
        <taxon>Episquamata</taxon>
        <taxon>Toxicofera</taxon>
        <taxon>Serpentes</taxon>
        <taxon>Colubroidea</taxon>
        <taxon>Elapidae</taxon>
        <taxon>Elapinae</taxon>
        <taxon>Micrurus</taxon>
    </lineage>
</organism>